<comment type="caution">
    <text evidence="2">The sequence shown here is derived from an EMBL/GenBank/DDBJ whole genome shotgun (WGS) entry which is preliminary data.</text>
</comment>
<proteinExistence type="predicted"/>
<feature type="domain" description="DED" evidence="1">
    <location>
        <begin position="130"/>
        <end position="216"/>
    </location>
</feature>
<accession>A0AA35SHF9</accession>
<dbReference type="AlphaFoldDB" id="A0AA35SHF9"/>
<gene>
    <name evidence="2" type="ORF">GBAR_LOCUS17110</name>
</gene>
<evidence type="ECO:0000313" key="3">
    <source>
        <dbReference type="Proteomes" id="UP001174909"/>
    </source>
</evidence>
<reference evidence="2" key="1">
    <citation type="submission" date="2023-03" db="EMBL/GenBank/DDBJ databases">
        <authorList>
            <person name="Steffen K."/>
            <person name="Cardenas P."/>
        </authorList>
    </citation>
    <scope>NUCLEOTIDE SEQUENCE</scope>
</reference>
<keyword evidence="3" id="KW-1185">Reference proteome</keyword>
<dbReference type="PROSITE" id="PS50168">
    <property type="entry name" value="DED"/>
    <property type="match status" value="1"/>
</dbReference>
<dbReference type="Gene3D" id="1.10.533.10">
    <property type="entry name" value="Death Domain, Fas"/>
    <property type="match status" value="1"/>
</dbReference>
<evidence type="ECO:0000259" key="1">
    <source>
        <dbReference type="PROSITE" id="PS50168"/>
    </source>
</evidence>
<protein>
    <recommendedName>
        <fullName evidence="1">DED domain-containing protein</fullName>
    </recommendedName>
</protein>
<dbReference type="Proteomes" id="UP001174909">
    <property type="component" value="Unassembled WGS sequence"/>
</dbReference>
<dbReference type="InterPro" id="IPR001875">
    <property type="entry name" value="DED_dom"/>
</dbReference>
<name>A0AA35SHF9_GEOBA</name>
<dbReference type="InterPro" id="IPR011029">
    <property type="entry name" value="DEATH-like_dom_sf"/>
</dbReference>
<evidence type="ECO:0000313" key="2">
    <source>
        <dbReference type="EMBL" id="CAI8030170.1"/>
    </source>
</evidence>
<sequence length="332" mass="37490">MSATLEDRTLKSYQCDVPKLKEVIDVLRPIQPRWYELFLYLGLKRDTLEKLCIEHPCDDHSSLIEAIINWLQRDDPLPSWEELLEVIQNVVMEGDVAIEIKKKLCYESKSSTEENNEDDFHQNINHEGIVFTKLLSAIAEKLGSSCFPELQHFLLNLKCPDGSAFIKSDYLYHHKTVNGLLSSLVTANLCTARDVDVLIHSLSGLKRGDLLTLISAYVPQITVGNPRCALTMREGSVVLKLSLPDALKKIDLGMVSAIKLDLCTICSLKEQPFLLQYIGWKTSPVTLFFQFPIACMLLVEKGLQSGSLHKLSENGIHCITICFNNTVVYYPF</sequence>
<organism evidence="2 3">
    <name type="scientific">Geodia barretti</name>
    <name type="common">Barrett's horny sponge</name>
    <dbReference type="NCBI Taxonomy" id="519541"/>
    <lineage>
        <taxon>Eukaryota</taxon>
        <taxon>Metazoa</taxon>
        <taxon>Porifera</taxon>
        <taxon>Demospongiae</taxon>
        <taxon>Heteroscleromorpha</taxon>
        <taxon>Tetractinellida</taxon>
        <taxon>Astrophorina</taxon>
        <taxon>Geodiidae</taxon>
        <taxon>Geodia</taxon>
    </lineage>
</organism>
<dbReference type="SUPFAM" id="SSF47986">
    <property type="entry name" value="DEATH domain"/>
    <property type="match status" value="1"/>
</dbReference>
<dbReference type="GO" id="GO:0042981">
    <property type="term" value="P:regulation of apoptotic process"/>
    <property type="evidence" value="ECO:0007669"/>
    <property type="project" value="InterPro"/>
</dbReference>
<dbReference type="EMBL" id="CASHTH010002461">
    <property type="protein sequence ID" value="CAI8030170.1"/>
    <property type="molecule type" value="Genomic_DNA"/>
</dbReference>